<proteinExistence type="predicted"/>
<organism evidence="3 4">
    <name type="scientific">Proteus penneri</name>
    <dbReference type="NCBI Taxonomy" id="102862"/>
    <lineage>
        <taxon>Bacteria</taxon>
        <taxon>Pseudomonadati</taxon>
        <taxon>Pseudomonadota</taxon>
        <taxon>Gammaproteobacteria</taxon>
        <taxon>Enterobacterales</taxon>
        <taxon>Morganellaceae</taxon>
        <taxon>Proteus</taxon>
    </lineage>
</organism>
<dbReference type="EMBL" id="CVRY01000001">
    <property type="protein sequence ID" value="CRL59416.1"/>
    <property type="molecule type" value="Genomic_DNA"/>
</dbReference>
<dbReference type="Gene3D" id="2.160.20.10">
    <property type="entry name" value="Single-stranded right-handed beta-helix, Pectin lyase-like"/>
    <property type="match status" value="1"/>
</dbReference>
<dbReference type="SUPFAM" id="SSF51126">
    <property type="entry name" value="Pectin lyase-like"/>
    <property type="match status" value="1"/>
</dbReference>
<dbReference type="NCBIfam" id="TIGR01901">
    <property type="entry name" value="adhes_NPXG"/>
    <property type="match status" value="1"/>
</dbReference>
<sequence precursor="true">MKLRNAIIIGIIYAPSMCQAAIQPNYEHDKHYAAQIFINKDSSTTIKPNEANLNQAEILIAPKNAKGVSYNKYDEFHVTKDGVILNNNGIAADFIINEVINGTTSLLDGNIGITGKAAHVVIANPNGIACNNCSFSNTLSETLATGKPIIHDDELVGYRIERSISALDYRAFGGKSIKHIGKIVFRNENNRHPDNSFNNINIISNNINLEKGFISSKGDINIYSGERKVMIKKDINILENGMRTRELRYYLPNKIILGDKNGDPRKQGLTSYKNIIINASDTTIDNYGSLESTNSSRKAIQVNLNKTTFNNHGYILAKGGYLTIQNHSFFNNLANGTIGMQYWLGLNKADSKYSSIYIGNVPKNTVFPMNNLTLNISEDSQLVNDGTIKAYRLYTQNKKMNNIQNNRQDINLYTKLLKIK</sequence>
<dbReference type="Proteomes" id="UP000183920">
    <property type="component" value="Unassembled WGS sequence"/>
</dbReference>
<feature type="chain" id="PRO_5005195912" evidence="1">
    <location>
        <begin position="21"/>
        <end position="420"/>
    </location>
</feature>
<evidence type="ECO:0000256" key="1">
    <source>
        <dbReference type="SAM" id="SignalP"/>
    </source>
</evidence>
<reference evidence="4" key="1">
    <citation type="submission" date="2015-06" db="EMBL/GenBank/DDBJ databases">
        <authorList>
            <person name="Urmite Genomes"/>
        </authorList>
    </citation>
    <scope>NUCLEOTIDE SEQUENCE [LARGE SCALE GENOMIC DNA]</scope>
    <source>
        <strain evidence="4">CSUR P1867</strain>
    </source>
</reference>
<evidence type="ECO:0000313" key="4">
    <source>
        <dbReference type="Proteomes" id="UP000183920"/>
    </source>
</evidence>
<dbReference type="SMART" id="SM00912">
    <property type="entry name" value="Haemagg_act"/>
    <property type="match status" value="1"/>
</dbReference>
<keyword evidence="1" id="KW-0732">Signal</keyword>
<dbReference type="AlphaFoldDB" id="A0A0G4Q186"/>
<gene>
    <name evidence="3" type="primary">hpmA_1</name>
    <name evidence="3" type="ORF">BN1804_00430</name>
</gene>
<dbReference type="InterPro" id="IPR012334">
    <property type="entry name" value="Pectin_lyas_fold"/>
</dbReference>
<dbReference type="InterPro" id="IPR008638">
    <property type="entry name" value="FhaB/CdiA-like_TPS"/>
</dbReference>
<feature type="signal peptide" evidence="1">
    <location>
        <begin position="1"/>
        <end position="20"/>
    </location>
</feature>
<evidence type="ECO:0000313" key="3">
    <source>
        <dbReference type="EMBL" id="CRL59416.1"/>
    </source>
</evidence>
<feature type="domain" description="Filamentous haemagglutinin FhaB/tRNA nuclease CdiA-like TPS" evidence="2">
    <location>
        <begin position="56"/>
        <end position="153"/>
    </location>
</feature>
<accession>A0A0G4Q186</accession>
<name>A0A0G4Q186_9GAMM</name>
<dbReference type="RefSeq" id="WP_072062805.1">
    <property type="nucleotide sequence ID" value="NZ_CVRY01000001.1"/>
</dbReference>
<dbReference type="InterPro" id="IPR011050">
    <property type="entry name" value="Pectin_lyase_fold/virulence"/>
</dbReference>
<dbReference type="Pfam" id="PF05860">
    <property type="entry name" value="TPS"/>
    <property type="match status" value="1"/>
</dbReference>
<protein>
    <submittedName>
        <fullName evidence="3">Hemolysin</fullName>
    </submittedName>
</protein>
<evidence type="ECO:0000259" key="2">
    <source>
        <dbReference type="SMART" id="SM00912"/>
    </source>
</evidence>